<evidence type="ECO:0000256" key="1">
    <source>
        <dbReference type="SAM" id="MobiDB-lite"/>
    </source>
</evidence>
<dbReference type="EMBL" id="JBHFFA010000003">
    <property type="protein sequence ID" value="KAL2634367.1"/>
    <property type="molecule type" value="Genomic_DNA"/>
</dbReference>
<comment type="caution">
    <text evidence="3">The sequence shown here is derived from an EMBL/GenBank/DDBJ whole genome shotgun (WGS) entry which is preliminary data.</text>
</comment>
<dbReference type="PANTHER" id="PTHR33876:SF4">
    <property type="entry name" value="CHLOROPLAST PROTEIN FOR GROWTH AND FERTILITY 2"/>
    <property type="match status" value="1"/>
</dbReference>
<evidence type="ECO:0000256" key="2">
    <source>
        <dbReference type="SAM" id="Phobius"/>
    </source>
</evidence>
<dbReference type="PANTHER" id="PTHR33876">
    <property type="entry name" value="UNNAMED PRODUCT"/>
    <property type="match status" value="1"/>
</dbReference>
<feature type="transmembrane region" description="Helical" evidence="2">
    <location>
        <begin position="213"/>
        <end position="233"/>
    </location>
</feature>
<feature type="transmembrane region" description="Helical" evidence="2">
    <location>
        <begin position="324"/>
        <end position="347"/>
    </location>
</feature>
<dbReference type="InterPro" id="IPR052776">
    <property type="entry name" value="Chloro_ReproSupport/MetalTrans"/>
</dbReference>
<evidence type="ECO:0000313" key="3">
    <source>
        <dbReference type="EMBL" id="KAL2634367.1"/>
    </source>
</evidence>
<organism evidence="3 4">
    <name type="scientific">Riccia fluitans</name>
    <dbReference type="NCBI Taxonomy" id="41844"/>
    <lineage>
        <taxon>Eukaryota</taxon>
        <taxon>Viridiplantae</taxon>
        <taxon>Streptophyta</taxon>
        <taxon>Embryophyta</taxon>
        <taxon>Marchantiophyta</taxon>
        <taxon>Marchantiopsida</taxon>
        <taxon>Marchantiidae</taxon>
        <taxon>Marchantiales</taxon>
        <taxon>Ricciaceae</taxon>
        <taxon>Riccia</taxon>
    </lineage>
</organism>
<dbReference type="Proteomes" id="UP001605036">
    <property type="component" value="Unassembled WGS sequence"/>
</dbReference>
<name>A0ABD1YUB8_9MARC</name>
<evidence type="ECO:0000313" key="4">
    <source>
        <dbReference type="Proteomes" id="UP001605036"/>
    </source>
</evidence>
<feature type="region of interest" description="Disordered" evidence="1">
    <location>
        <begin position="95"/>
        <end position="119"/>
    </location>
</feature>
<keyword evidence="2" id="KW-0812">Transmembrane</keyword>
<keyword evidence="4" id="KW-1185">Reference proteome</keyword>
<accession>A0ABD1YUB8</accession>
<protein>
    <recommendedName>
        <fullName evidence="5">Urease accessory protein UreH-like transmembrane domain-containing protein</fullName>
    </recommendedName>
</protein>
<proteinExistence type="predicted"/>
<reference evidence="3 4" key="1">
    <citation type="submission" date="2024-09" db="EMBL/GenBank/DDBJ databases">
        <title>Chromosome-scale assembly of Riccia fluitans.</title>
        <authorList>
            <person name="Paukszto L."/>
            <person name="Sawicki J."/>
            <person name="Karawczyk K."/>
            <person name="Piernik-Szablinska J."/>
            <person name="Szczecinska M."/>
            <person name="Mazdziarz M."/>
        </authorList>
    </citation>
    <scope>NUCLEOTIDE SEQUENCE [LARGE SCALE GENOMIC DNA]</scope>
    <source>
        <strain evidence="3">Rf_01</strain>
        <tissue evidence="3">Aerial parts of the thallus</tissue>
    </source>
</reference>
<feature type="compositionally biased region" description="Polar residues" evidence="1">
    <location>
        <begin position="95"/>
        <end position="105"/>
    </location>
</feature>
<keyword evidence="2" id="KW-1133">Transmembrane helix</keyword>
<feature type="transmembrane region" description="Helical" evidence="2">
    <location>
        <begin position="245"/>
        <end position="263"/>
    </location>
</feature>
<keyword evidence="2" id="KW-0472">Membrane</keyword>
<evidence type="ECO:0008006" key="5">
    <source>
        <dbReference type="Google" id="ProtNLM"/>
    </source>
</evidence>
<gene>
    <name evidence="3" type="ORF">R1flu_005846</name>
</gene>
<feature type="transmembrane region" description="Helical" evidence="2">
    <location>
        <begin position="368"/>
        <end position="392"/>
    </location>
</feature>
<sequence length="394" mass="41125">MALRMGIQGAQLHHLSLTSVAGSTTGQVSSSVEISRGFKITRRQAGSFDSASSLQRRSLFVDRLSWVRSEFSGPLPVRGLRSKFSGRGFARNSTKIVSSSGAENESLSDEKTPASGGQTEDTKFAWLQTLGKVALPIAVLAVGVLLRTRPSLAVGSSALGNQAVGSARKQLLASAWTGLAAGCLHTLTGPDHLAALAPLSIGRSRLESAAVGALWGCGHDTGQVLFGIVFLLLKDKLHLDLIRTWAARVVGLTLITIGGIGLVESHEMHVALVEGGGGDQNMAPGETRVKPRRNIATFATGVVHGLQPDALLMVLPALALPSRILGVAYLGMFLVGTVIAMGSYTFFLASCSQALQKKVPGITKRLTFGSSCIAIALGSVFILGEVFGLSLFGG</sequence>
<dbReference type="AlphaFoldDB" id="A0ABD1YUB8"/>